<dbReference type="Gene3D" id="1.10.287.130">
    <property type="match status" value="1"/>
</dbReference>
<feature type="transmembrane region" description="Helical" evidence="4">
    <location>
        <begin position="212"/>
        <end position="237"/>
    </location>
</feature>
<dbReference type="GO" id="GO:0000155">
    <property type="term" value="F:phosphorelay sensor kinase activity"/>
    <property type="evidence" value="ECO:0007669"/>
    <property type="project" value="InterPro"/>
</dbReference>
<evidence type="ECO:0000313" key="6">
    <source>
        <dbReference type="EMBL" id="TWJ02290.1"/>
    </source>
</evidence>
<evidence type="ECO:0000256" key="4">
    <source>
        <dbReference type="SAM" id="Phobius"/>
    </source>
</evidence>
<keyword evidence="7" id="KW-1185">Reference proteome</keyword>
<dbReference type="CDD" id="cd00082">
    <property type="entry name" value="HisKA"/>
    <property type="match status" value="1"/>
</dbReference>
<gene>
    <name evidence="6" type="ORF">JN11_01262</name>
</gene>
<keyword evidence="6" id="KW-0418">Kinase</keyword>
<keyword evidence="4" id="KW-0812">Transmembrane</keyword>
<dbReference type="PRINTS" id="PR00344">
    <property type="entry name" value="BCTRLSENSOR"/>
</dbReference>
<sequence>MKQKLNNITTWLKLLKSKTSLVLLIIILMASTAMIVTNYYTIKILSAARAYINGESQYSKGQKDASAYLINYIYLQKEADYVAFEKNINIPIGDHIARVALSIKHNNKEAVKGLLQGKNHPKDIENIIWLFNTFRQLPMFKKVIATWASGDIMVKDLYLLGLKSRQQIQSGKISSAEKLSMIMAINNISQQLTVKEEDFSNTLGTISRDINIYLFIADVLVTLIIVVSSYSFAGIMIRNLSESNRKIIEQNDDLQAINAGLDKFVFNITHDLRSPLVALIGLIDLIDEETELTQIKSYTLLMKRSLEKQDQFINEMLVFIKSKHTGFIKKHCSLTAIINDVLTQNHCKNDGREVRFYKELELDEIESDALKLQVILNNLVSNAIKYSDIKKDDQWVRVKTYLADKEAIIEVEDNGVGIRKNDQERIFDKFYLSGINKRSSGLGLYLVKDAVKQMNGSINVKSEEGLYSRFTISIPC</sequence>
<dbReference type="PROSITE" id="PS50109">
    <property type="entry name" value="HIS_KIN"/>
    <property type="match status" value="1"/>
</dbReference>
<keyword evidence="4" id="KW-1133">Transmembrane helix</keyword>
<evidence type="ECO:0000256" key="1">
    <source>
        <dbReference type="ARBA" id="ARBA00000085"/>
    </source>
</evidence>
<comment type="caution">
    <text evidence="6">The sequence shown here is derived from an EMBL/GenBank/DDBJ whole genome shotgun (WGS) entry which is preliminary data.</text>
</comment>
<dbReference type="InterPro" id="IPR036097">
    <property type="entry name" value="HisK_dim/P_sf"/>
</dbReference>
<keyword evidence="4" id="KW-0472">Membrane</keyword>
<evidence type="ECO:0000256" key="3">
    <source>
        <dbReference type="ARBA" id="ARBA00022553"/>
    </source>
</evidence>
<dbReference type="SUPFAM" id="SSF55874">
    <property type="entry name" value="ATPase domain of HSP90 chaperone/DNA topoisomerase II/histidine kinase"/>
    <property type="match status" value="1"/>
</dbReference>
<dbReference type="Proteomes" id="UP000317010">
    <property type="component" value="Unassembled WGS sequence"/>
</dbReference>
<keyword evidence="3" id="KW-0597">Phosphoprotein</keyword>
<comment type="catalytic activity">
    <reaction evidence="1">
        <text>ATP + protein L-histidine = ADP + protein N-phospho-L-histidine.</text>
        <dbReference type="EC" id="2.7.13.3"/>
    </reaction>
</comment>
<feature type="transmembrane region" description="Helical" evidence="4">
    <location>
        <begin position="21"/>
        <end position="40"/>
    </location>
</feature>
<dbReference type="RefSeq" id="WP_144910750.1">
    <property type="nucleotide sequence ID" value="NZ_VLLI01000003.1"/>
</dbReference>
<dbReference type="OrthoDB" id="9766459at2"/>
<evidence type="ECO:0000259" key="5">
    <source>
        <dbReference type="PROSITE" id="PS50109"/>
    </source>
</evidence>
<dbReference type="PANTHER" id="PTHR43547:SF2">
    <property type="entry name" value="HYBRID SIGNAL TRANSDUCTION HISTIDINE KINASE C"/>
    <property type="match status" value="1"/>
</dbReference>
<dbReference type="Pfam" id="PF00512">
    <property type="entry name" value="HisKA"/>
    <property type="match status" value="1"/>
</dbReference>
<name>A0A562U931_9SPHI</name>
<dbReference type="EC" id="2.7.13.3" evidence="2"/>
<proteinExistence type="predicted"/>
<dbReference type="EMBL" id="VLLI01000003">
    <property type="protein sequence ID" value="TWJ02290.1"/>
    <property type="molecule type" value="Genomic_DNA"/>
</dbReference>
<feature type="domain" description="Histidine kinase" evidence="5">
    <location>
        <begin position="267"/>
        <end position="476"/>
    </location>
</feature>
<dbReference type="InterPro" id="IPR003661">
    <property type="entry name" value="HisK_dim/P_dom"/>
</dbReference>
<protein>
    <recommendedName>
        <fullName evidence="2">histidine kinase</fullName>
        <ecNumber evidence="2">2.7.13.3</ecNumber>
    </recommendedName>
</protein>
<dbReference type="SMART" id="SM00388">
    <property type="entry name" value="HisKA"/>
    <property type="match status" value="1"/>
</dbReference>
<dbReference type="Gene3D" id="3.30.565.10">
    <property type="entry name" value="Histidine kinase-like ATPase, C-terminal domain"/>
    <property type="match status" value="1"/>
</dbReference>
<dbReference type="Pfam" id="PF02518">
    <property type="entry name" value="HATPase_c"/>
    <property type="match status" value="1"/>
</dbReference>
<dbReference type="SMART" id="SM00387">
    <property type="entry name" value="HATPase_c"/>
    <property type="match status" value="1"/>
</dbReference>
<keyword evidence="6" id="KW-0808">Transferase</keyword>
<dbReference type="InterPro" id="IPR005467">
    <property type="entry name" value="His_kinase_dom"/>
</dbReference>
<evidence type="ECO:0000313" key="7">
    <source>
        <dbReference type="Proteomes" id="UP000317010"/>
    </source>
</evidence>
<dbReference type="PANTHER" id="PTHR43547">
    <property type="entry name" value="TWO-COMPONENT HISTIDINE KINASE"/>
    <property type="match status" value="1"/>
</dbReference>
<dbReference type="InterPro" id="IPR036890">
    <property type="entry name" value="HATPase_C_sf"/>
</dbReference>
<dbReference type="AlphaFoldDB" id="A0A562U931"/>
<organism evidence="6 7">
    <name type="scientific">Mucilaginibacter frigoritolerans</name>
    <dbReference type="NCBI Taxonomy" id="652788"/>
    <lineage>
        <taxon>Bacteria</taxon>
        <taxon>Pseudomonadati</taxon>
        <taxon>Bacteroidota</taxon>
        <taxon>Sphingobacteriia</taxon>
        <taxon>Sphingobacteriales</taxon>
        <taxon>Sphingobacteriaceae</taxon>
        <taxon>Mucilaginibacter</taxon>
    </lineage>
</organism>
<reference evidence="6 7" key="1">
    <citation type="submission" date="2019-07" db="EMBL/GenBank/DDBJ databases">
        <title>Genomic Encyclopedia of Archaeal and Bacterial Type Strains, Phase II (KMG-II): from individual species to whole genera.</title>
        <authorList>
            <person name="Goeker M."/>
        </authorList>
    </citation>
    <scope>NUCLEOTIDE SEQUENCE [LARGE SCALE GENOMIC DNA]</scope>
    <source>
        <strain evidence="6 7">ATCC BAA-1854</strain>
    </source>
</reference>
<accession>A0A562U931</accession>
<evidence type="ECO:0000256" key="2">
    <source>
        <dbReference type="ARBA" id="ARBA00012438"/>
    </source>
</evidence>
<dbReference type="SUPFAM" id="SSF47384">
    <property type="entry name" value="Homodimeric domain of signal transducing histidine kinase"/>
    <property type="match status" value="1"/>
</dbReference>
<dbReference type="InterPro" id="IPR004358">
    <property type="entry name" value="Sig_transdc_His_kin-like_C"/>
</dbReference>
<dbReference type="CDD" id="cd00075">
    <property type="entry name" value="HATPase"/>
    <property type="match status" value="1"/>
</dbReference>
<dbReference type="InterPro" id="IPR003594">
    <property type="entry name" value="HATPase_dom"/>
</dbReference>